<keyword evidence="3" id="KW-0496">Mitochondrion</keyword>
<dbReference type="WBParaSite" id="PTRK_0000369400.1">
    <property type="protein sequence ID" value="PTRK_0000369400.1"/>
    <property type="gene ID" value="PTRK_0000369400"/>
</dbReference>
<dbReference type="InterPro" id="IPR008979">
    <property type="entry name" value="Galactose-bd-like_sf"/>
</dbReference>
<dbReference type="GO" id="GO:0005739">
    <property type="term" value="C:mitochondrion"/>
    <property type="evidence" value="ECO:0007669"/>
    <property type="project" value="UniProtKB-SubCell"/>
</dbReference>
<evidence type="ECO:0000256" key="2">
    <source>
        <dbReference type="ARBA" id="ARBA00007884"/>
    </source>
</evidence>
<evidence type="ECO:0000256" key="3">
    <source>
        <dbReference type="ARBA" id="ARBA00023128"/>
    </source>
</evidence>
<proteinExistence type="inferred from homology"/>
<sequence>MLLRRSIVFFRRLSSQQPNTSTAVSLNNDLKDKKNIKKKEIKAELEKPKWTLFDDRPFTPTNLSFPNEIGERGYDPDMPLKEVLKDSPSYMKQELLKFVNETKNSINIEKIEAIEDTGVLRHGDTKIEYVFKEPSDMKVWKTGCDSDWGKGYSKCSFNLTDNNTAIFSGIINTKVMKDGKVEKAGWASIKTIDKASFHRKKYMTRWWNYSHLLIKCRGDGRSYKIMLHTPGAIDLTWGDSYSYPLHTHGGPYWQIEKIPFSRFFHTVAGRIQDKQYRIHQQLISSISIVLMDRIDGPFNFELDFIAVTNDKSHKEDFAYETYSLPIFYSEGV</sequence>
<dbReference type="PANTHER" id="PTHR13194:SF18">
    <property type="entry name" value="COMPLEX I INTERMEDIATE-ASSOCIATED PROTEIN 30, MITOCHONDRIAL"/>
    <property type="match status" value="1"/>
</dbReference>
<dbReference type="Pfam" id="PF08547">
    <property type="entry name" value="CIA30"/>
    <property type="match status" value="1"/>
</dbReference>
<evidence type="ECO:0000313" key="6">
    <source>
        <dbReference type="Proteomes" id="UP000038045"/>
    </source>
</evidence>
<evidence type="ECO:0000313" key="7">
    <source>
        <dbReference type="WBParaSite" id="PTRK_0000369400.1"/>
    </source>
</evidence>
<comment type="subcellular location">
    <subcellularLocation>
        <location evidence="1">Mitochondrion</location>
    </subcellularLocation>
</comment>
<dbReference type="Proteomes" id="UP000038045">
    <property type="component" value="Unplaced"/>
</dbReference>
<reference evidence="7" key="1">
    <citation type="submission" date="2017-02" db="UniProtKB">
        <authorList>
            <consortium name="WormBaseParasite"/>
        </authorList>
    </citation>
    <scope>IDENTIFICATION</scope>
</reference>
<evidence type="ECO:0000256" key="4">
    <source>
        <dbReference type="ARBA" id="ARBA00023186"/>
    </source>
</evidence>
<dbReference type="STRING" id="131310.A0A0N4Z8R0"/>
<dbReference type="SUPFAM" id="SSF49785">
    <property type="entry name" value="Galactose-binding domain-like"/>
    <property type="match status" value="1"/>
</dbReference>
<keyword evidence="4" id="KW-0143">Chaperone</keyword>
<organism evidence="6 7">
    <name type="scientific">Parastrongyloides trichosuri</name>
    <name type="common">Possum-specific nematode worm</name>
    <dbReference type="NCBI Taxonomy" id="131310"/>
    <lineage>
        <taxon>Eukaryota</taxon>
        <taxon>Metazoa</taxon>
        <taxon>Ecdysozoa</taxon>
        <taxon>Nematoda</taxon>
        <taxon>Chromadorea</taxon>
        <taxon>Rhabditida</taxon>
        <taxon>Tylenchina</taxon>
        <taxon>Panagrolaimomorpha</taxon>
        <taxon>Strongyloidoidea</taxon>
        <taxon>Strongyloididae</taxon>
        <taxon>Parastrongyloides</taxon>
    </lineage>
</organism>
<dbReference type="GO" id="GO:0032981">
    <property type="term" value="P:mitochondrial respiratory chain complex I assembly"/>
    <property type="evidence" value="ECO:0007669"/>
    <property type="project" value="TreeGrafter"/>
</dbReference>
<protein>
    <submittedName>
        <fullName evidence="7">CIA30 domain-containing protein</fullName>
    </submittedName>
</protein>
<dbReference type="GO" id="GO:0006120">
    <property type="term" value="P:mitochondrial electron transport, NADH to ubiquinone"/>
    <property type="evidence" value="ECO:0007669"/>
    <property type="project" value="TreeGrafter"/>
</dbReference>
<feature type="domain" description="NADH:ubiquinone oxidoreductase intermediate-associated protein 30" evidence="5">
    <location>
        <begin position="130"/>
        <end position="301"/>
    </location>
</feature>
<dbReference type="AlphaFoldDB" id="A0A0N4Z8R0"/>
<keyword evidence="6" id="KW-1185">Reference proteome</keyword>
<comment type="similarity">
    <text evidence="2">Belongs to the CIA30 family.</text>
</comment>
<dbReference type="GO" id="GO:0051082">
    <property type="term" value="F:unfolded protein binding"/>
    <property type="evidence" value="ECO:0007669"/>
    <property type="project" value="TreeGrafter"/>
</dbReference>
<dbReference type="PANTHER" id="PTHR13194">
    <property type="entry name" value="COMPLEX I INTERMEDIATE-ASSOCIATED PROTEIN 30"/>
    <property type="match status" value="1"/>
</dbReference>
<accession>A0A0N4Z8R0</accession>
<evidence type="ECO:0000259" key="5">
    <source>
        <dbReference type="Pfam" id="PF08547"/>
    </source>
</evidence>
<dbReference type="InterPro" id="IPR013857">
    <property type="entry name" value="NADH-UbQ_OxRdtase-assoc_prot30"/>
</dbReference>
<evidence type="ECO:0000256" key="1">
    <source>
        <dbReference type="ARBA" id="ARBA00004173"/>
    </source>
</evidence>
<dbReference type="InterPro" id="IPR039131">
    <property type="entry name" value="NDUFAF1"/>
</dbReference>
<name>A0A0N4Z8R0_PARTI</name>